<evidence type="ECO:0000313" key="3">
    <source>
        <dbReference type="Proteomes" id="UP000548476"/>
    </source>
</evidence>
<dbReference type="EMBL" id="JACHGT010000019">
    <property type="protein sequence ID" value="MBB6039057.1"/>
    <property type="molecule type" value="Genomic_DNA"/>
</dbReference>
<keyword evidence="1" id="KW-0472">Membrane</keyword>
<keyword evidence="3" id="KW-1185">Reference proteome</keyword>
<organism evidence="2 3">
    <name type="scientific">Phytomonospora endophytica</name>
    <dbReference type="NCBI Taxonomy" id="714109"/>
    <lineage>
        <taxon>Bacteria</taxon>
        <taxon>Bacillati</taxon>
        <taxon>Actinomycetota</taxon>
        <taxon>Actinomycetes</taxon>
        <taxon>Micromonosporales</taxon>
        <taxon>Micromonosporaceae</taxon>
        <taxon>Phytomonospora</taxon>
    </lineage>
</organism>
<reference evidence="2 3" key="1">
    <citation type="submission" date="2020-08" db="EMBL/GenBank/DDBJ databases">
        <title>Genomic Encyclopedia of Type Strains, Phase IV (KMG-IV): sequencing the most valuable type-strain genomes for metagenomic binning, comparative biology and taxonomic classification.</title>
        <authorList>
            <person name="Goeker M."/>
        </authorList>
    </citation>
    <scope>NUCLEOTIDE SEQUENCE [LARGE SCALE GENOMIC DNA]</scope>
    <source>
        <strain evidence="2 3">YIM 65646</strain>
    </source>
</reference>
<evidence type="ECO:0000256" key="1">
    <source>
        <dbReference type="SAM" id="Phobius"/>
    </source>
</evidence>
<feature type="transmembrane region" description="Helical" evidence="1">
    <location>
        <begin position="133"/>
        <end position="153"/>
    </location>
</feature>
<keyword evidence="1" id="KW-0812">Transmembrane</keyword>
<name>A0A841G077_9ACTN</name>
<dbReference type="AlphaFoldDB" id="A0A841G077"/>
<evidence type="ECO:0000313" key="2">
    <source>
        <dbReference type="EMBL" id="MBB6039057.1"/>
    </source>
</evidence>
<sequence>MHPPQYALAPVRRSSSVVIGTRAAVTAAIGHLLAMIAAVGMAVSPGPDTPPAMAEGGGFIAVGFFTVLAAPAGCVLTHAAVVMGRRRNAGRIMFNIAGAATLFVLGACTISSAGSVVMVIVRHGPSAPNWAAFLGATGAVTGVAAAVTGLIFLNNREARTWFGVLVPFHHPYR</sequence>
<dbReference type="RefSeq" id="WP_184792079.1">
    <property type="nucleotide sequence ID" value="NZ_BONT01000114.1"/>
</dbReference>
<proteinExistence type="predicted"/>
<comment type="caution">
    <text evidence="2">The sequence shown here is derived from an EMBL/GenBank/DDBJ whole genome shotgun (WGS) entry which is preliminary data.</text>
</comment>
<accession>A0A841G077</accession>
<gene>
    <name evidence="2" type="ORF">HNR73_006946</name>
</gene>
<feature type="transmembrane region" description="Helical" evidence="1">
    <location>
        <begin position="94"/>
        <end position="121"/>
    </location>
</feature>
<protein>
    <submittedName>
        <fullName evidence="2">Uncharacterized protein</fullName>
    </submittedName>
</protein>
<keyword evidence="1" id="KW-1133">Transmembrane helix</keyword>
<dbReference type="Proteomes" id="UP000548476">
    <property type="component" value="Unassembled WGS sequence"/>
</dbReference>
<feature type="transmembrane region" description="Helical" evidence="1">
    <location>
        <begin position="56"/>
        <end position="82"/>
    </location>
</feature>
<feature type="transmembrane region" description="Helical" evidence="1">
    <location>
        <begin position="21"/>
        <end position="44"/>
    </location>
</feature>